<dbReference type="GeneID" id="27362988"/>
<feature type="region of interest" description="Disordered" evidence="1">
    <location>
        <begin position="55"/>
        <end position="133"/>
    </location>
</feature>
<dbReference type="HOGENOM" id="CLU_357532_0_0_1"/>
<feature type="region of interest" description="Disordered" evidence="1">
    <location>
        <begin position="237"/>
        <end position="263"/>
    </location>
</feature>
<proteinExistence type="predicted"/>
<dbReference type="OrthoDB" id="5404794at2759"/>
<feature type="compositionally biased region" description="Basic and acidic residues" evidence="1">
    <location>
        <begin position="728"/>
        <end position="745"/>
    </location>
</feature>
<accession>A0A0D2BH25</accession>
<dbReference type="Proteomes" id="UP000053342">
    <property type="component" value="Unassembled WGS sequence"/>
</dbReference>
<dbReference type="EMBL" id="KN847348">
    <property type="protein sequence ID" value="KIW36792.1"/>
    <property type="molecule type" value="Genomic_DNA"/>
</dbReference>
<dbReference type="STRING" id="215243.A0A0D2BH25"/>
<feature type="compositionally biased region" description="Basic and acidic residues" evidence="1">
    <location>
        <begin position="101"/>
        <end position="117"/>
    </location>
</feature>
<dbReference type="RefSeq" id="XP_016257008.1">
    <property type="nucleotide sequence ID" value="XM_016412509.1"/>
</dbReference>
<feature type="compositionally biased region" description="Basic and acidic residues" evidence="1">
    <location>
        <begin position="254"/>
        <end position="263"/>
    </location>
</feature>
<organism evidence="2 3">
    <name type="scientific">Exophiala oligosperma</name>
    <dbReference type="NCBI Taxonomy" id="215243"/>
    <lineage>
        <taxon>Eukaryota</taxon>
        <taxon>Fungi</taxon>
        <taxon>Dikarya</taxon>
        <taxon>Ascomycota</taxon>
        <taxon>Pezizomycotina</taxon>
        <taxon>Eurotiomycetes</taxon>
        <taxon>Chaetothyriomycetidae</taxon>
        <taxon>Chaetothyriales</taxon>
        <taxon>Herpotrichiellaceae</taxon>
        <taxon>Exophiala</taxon>
    </lineage>
</organism>
<dbReference type="AlphaFoldDB" id="A0A0D2BH25"/>
<evidence type="ECO:0000256" key="1">
    <source>
        <dbReference type="SAM" id="MobiDB-lite"/>
    </source>
</evidence>
<feature type="compositionally biased region" description="Basic residues" evidence="1">
    <location>
        <begin position="332"/>
        <end position="341"/>
    </location>
</feature>
<feature type="compositionally biased region" description="Polar residues" evidence="1">
    <location>
        <begin position="630"/>
        <end position="640"/>
    </location>
</feature>
<reference evidence="2 3" key="1">
    <citation type="submission" date="2015-01" db="EMBL/GenBank/DDBJ databases">
        <title>The Genome Sequence of Exophiala oligosperma CBS72588.</title>
        <authorList>
            <consortium name="The Broad Institute Genomics Platform"/>
            <person name="Cuomo C."/>
            <person name="de Hoog S."/>
            <person name="Gorbushina A."/>
            <person name="Stielow B."/>
            <person name="Teixiera M."/>
            <person name="Abouelleil A."/>
            <person name="Chapman S.B."/>
            <person name="Priest M."/>
            <person name="Young S.K."/>
            <person name="Wortman J."/>
            <person name="Nusbaum C."/>
            <person name="Birren B."/>
        </authorList>
    </citation>
    <scope>NUCLEOTIDE SEQUENCE [LARGE SCALE GENOMIC DNA]</scope>
    <source>
        <strain evidence="2 3">CBS 72588</strain>
    </source>
</reference>
<feature type="compositionally biased region" description="Basic residues" evidence="1">
    <location>
        <begin position="489"/>
        <end position="502"/>
    </location>
</feature>
<protein>
    <submittedName>
        <fullName evidence="2">Uncharacterized protein</fullName>
    </submittedName>
</protein>
<evidence type="ECO:0000313" key="2">
    <source>
        <dbReference type="EMBL" id="KIW36792.1"/>
    </source>
</evidence>
<feature type="compositionally biased region" description="Polar residues" evidence="1">
    <location>
        <begin position="365"/>
        <end position="381"/>
    </location>
</feature>
<feature type="compositionally biased region" description="Basic residues" evidence="1">
    <location>
        <begin position="387"/>
        <end position="396"/>
    </location>
</feature>
<name>A0A0D2BH25_9EURO</name>
<sequence length="776" mass="84330">MPAEIADSDAESDFNSPFKKTVAMEAVAGFDGVAHPSQVSLSHYDFDQFLEPTQRLSSLSPGHGHGAPTASELLAGLPSESSPMRAGREPDSSLVQGKKRAYSDIRGHTEAVFHEPSLKSSSSKRTKTYAHTSKSRGILQDIDLFAPQADQNSGEIHPSDSDRVTSALNVDLSIPTAPPNGTIRLLGESLTGSTHRLSTSVASMGQYESINLDFRGSGQGINVTTNPFGSLSQISSRELQLPDDTDSPDGSFRGAEHHSQLNQHDLEIPTNVDERNSLHQLASIKPHRITQSDGPMADVVEEVLQTEERSTEAAATMAHSEIHTSVVEKPPPKKRGRKPKHTTPFPAIEDDVDELSMHELPPVNRSRQGTVDSVYSQASQASTGKTSTRKRTRRVSKQVGDVTKQPKLSSEPSPAKELSSELILGDEVLIGLPKEQYKPRPSRSRSKKVADADDADVQSLEQQTSAKSKMADFEDPKEHEPPVTSTKTSTKKGRKSKVKRAKTSAAALLKRGEPMLSEGEDDVVWMDTKPAPVKLDLPPDLKVLKKEGDDSGEDADTVKVSHKEGPQEDVKGGKVSVEIPVDAPAETPVAVVVPKKRGRKPKKTTAVSEISVVEEQDEQFDKPRPALAEKSSNVPGNPQQKAMDDDDPKAPTVSPLSSPEPEVAPPKHSEQTPKKAAPVLVSPSKDTPEKPLATHSPIKPTLLSDGKKTIYRIGLSRRQNIPSLLRKVQRDKPPPKIVVRKEKENKKKKNDCSDDEGAGDRDEMRGADGMLVEWDF</sequence>
<feature type="region of interest" description="Disordered" evidence="1">
    <location>
        <begin position="722"/>
        <end position="776"/>
    </location>
</feature>
<gene>
    <name evidence="2" type="ORF">PV06_10914</name>
</gene>
<evidence type="ECO:0000313" key="3">
    <source>
        <dbReference type="Proteomes" id="UP000053342"/>
    </source>
</evidence>
<feature type="region of interest" description="Disordered" evidence="1">
    <location>
        <begin position="316"/>
        <end position="703"/>
    </location>
</feature>
<feature type="compositionally biased region" description="Basic and acidic residues" evidence="1">
    <location>
        <begin position="469"/>
        <end position="481"/>
    </location>
</feature>
<keyword evidence="3" id="KW-1185">Reference proteome</keyword>
<feature type="compositionally biased region" description="Basic residues" evidence="1">
    <location>
        <begin position="594"/>
        <end position="603"/>
    </location>
</feature>
<dbReference type="VEuPathDB" id="FungiDB:PV06_10914"/>
<feature type="compositionally biased region" description="Basic and acidic residues" evidence="1">
    <location>
        <begin position="556"/>
        <end position="572"/>
    </location>
</feature>
<feature type="compositionally biased region" description="Low complexity" evidence="1">
    <location>
        <begin position="580"/>
        <end position="593"/>
    </location>
</feature>
<feature type="compositionally biased region" description="Basic and acidic residues" evidence="1">
    <location>
        <begin position="537"/>
        <end position="549"/>
    </location>
</feature>